<dbReference type="EMBL" id="CM026429">
    <property type="protein sequence ID" value="KAG0563970.1"/>
    <property type="molecule type" value="Genomic_DNA"/>
</dbReference>
<reference evidence="3" key="1">
    <citation type="submission" date="2020-06" db="EMBL/GenBank/DDBJ databases">
        <title>WGS assembly of Ceratodon purpureus strain R40.</title>
        <authorList>
            <person name="Carey S.B."/>
            <person name="Jenkins J."/>
            <person name="Shu S."/>
            <person name="Lovell J.T."/>
            <person name="Sreedasyam A."/>
            <person name="Maumus F."/>
            <person name="Tiley G.P."/>
            <person name="Fernandez-Pozo N."/>
            <person name="Barry K."/>
            <person name="Chen C."/>
            <person name="Wang M."/>
            <person name="Lipzen A."/>
            <person name="Daum C."/>
            <person name="Saski C.A."/>
            <person name="Payton A.C."/>
            <person name="Mcbreen J.C."/>
            <person name="Conrad R.E."/>
            <person name="Kollar L.M."/>
            <person name="Olsson S."/>
            <person name="Huttunen S."/>
            <person name="Landis J.B."/>
            <person name="Wickett N.J."/>
            <person name="Johnson M.G."/>
            <person name="Rensing S.A."/>
            <person name="Grimwood J."/>
            <person name="Schmutz J."/>
            <person name="Mcdaniel S.F."/>
        </authorList>
    </citation>
    <scope>NUCLEOTIDE SEQUENCE</scope>
    <source>
        <strain evidence="3">R40</strain>
    </source>
</reference>
<dbReference type="PANTHER" id="PTHR46234">
    <property type="entry name" value="ALPHA/BETA-HYDROLASES SUPERFAMILY PROTEIN"/>
    <property type="match status" value="1"/>
</dbReference>
<dbReference type="OrthoDB" id="2418081at2759"/>
<keyword evidence="4" id="KW-1185">Reference proteome</keyword>
<feature type="domain" description="Phospholipase/carboxylesterase/thioesterase" evidence="2">
    <location>
        <begin position="104"/>
        <end position="327"/>
    </location>
</feature>
<dbReference type="SUPFAM" id="SSF53474">
    <property type="entry name" value="alpha/beta-Hydrolases"/>
    <property type="match status" value="1"/>
</dbReference>
<dbReference type="GO" id="GO:0016787">
    <property type="term" value="F:hydrolase activity"/>
    <property type="evidence" value="ECO:0007669"/>
    <property type="project" value="InterPro"/>
</dbReference>
<evidence type="ECO:0000313" key="3">
    <source>
        <dbReference type="EMBL" id="KAG0563970.1"/>
    </source>
</evidence>
<dbReference type="Pfam" id="PF02230">
    <property type="entry name" value="Abhydrolase_2"/>
    <property type="match status" value="1"/>
</dbReference>
<dbReference type="InterPro" id="IPR003140">
    <property type="entry name" value="PLipase/COase/thioEstase"/>
</dbReference>
<evidence type="ECO:0000256" key="1">
    <source>
        <dbReference type="SAM" id="MobiDB-lite"/>
    </source>
</evidence>
<feature type="region of interest" description="Disordered" evidence="1">
    <location>
        <begin position="62"/>
        <end position="89"/>
    </location>
</feature>
<feature type="compositionally biased region" description="Polar residues" evidence="1">
    <location>
        <begin position="62"/>
        <end position="83"/>
    </location>
</feature>
<gene>
    <name evidence="3" type="ORF">KC19_8G072300</name>
</gene>
<comment type="caution">
    <text evidence="3">The sequence shown here is derived from an EMBL/GenBank/DDBJ whole genome shotgun (WGS) entry which is preliminary data.</text>
</comment>
<protein>
    <recommendedName>
        <fullName evidence="2">Phospholipase/carboxylesterase/thioesterase domain-containing protein</fullName>
    </recommendedName>
</protein>
<evidence type="ECO:0000259" key="2">
    <source>
        <dbReference type="Pfam" id="PF02230"/>
    </source>
</evidence>
<proteinExistence type="predicted"/>
<dbReference type="Gene3D" id="3.40.50.1820">
    <property type="entry name" value="alpha/beta hydrolase"/>
    <property type="match status" value="1"/>
</dbReference>
<dbReference type="InterPro" id="IPR029058">
    <property type="entry name" value="AB_hydrolase_fold"/>
</dbReference>
<evidence type="ECO:0000313" key="4">
    <source>
        <dbReference type="Proteomes" id="UP000822688"/>
    </source>
</evidence>
<dbReference type="Proteomes" id="UP000822688">
    <property type="component" value="Chromosome 8"/>
</dbReference>
<sequence length="339" mass="36970">MAVQGLMISSMPRAIVLQAQNPVAQFNRTQRVRWCMVSRSQPARSFWGLPFCPILRCGDSSSGKRSSTTMEGTNNASSNTTRAGASPANRVDPRFTRQYNFETIILEPKGEHLATVVWLHGFSDSGARWATELKNVDQLSPNIRWIIPTAPLARDIPVTAWFEFRYGQEVDMEGLDRSAETVAKLLLNEKTRAGGSQNVKLAVGGFSQGCATALYITACSVLGKYGNGKPFPIKLDAAIGLSGWMPTIQKLVSEMAGNQDAAERARKTSLFIGHCDDDGVVPARLAKASSDAFRGVGFNDVTLKTYPNGAHSATKEEIADIREWITTKLGLEKSRTPSN</sequence>
<organism evidence="3 4">
    <name type="scientific">Ceratodon purpureus</name>
    <name type="common">Fire moss</name>
    <name type="synonym">Dicranum purpureum</name>
    <dbReference type="NCBI Taxonomy" id="3225"/>
    <lineage>
        <taxon>Eukaryota</taxon>
        <taxon>Viridiplantae</taxon>
        <taxon>Streptophyta</taxon>
        <taxon>Embryophyta</taxon>
        <taxon>Bryophyta</taxon>
        <taxon>Bryophytina</taxon>
        <taxon>Bryopsida</taxon>
        <taxon>Dicranidae</taxon>
        <taxon>Pseudoditrichales</taxon>
        <taxon>Ditrichaceae</taxon>
        <taxon>Ceratodon</taxon>
    </lineage>
</organism>
<name>A0A8T0GY57_CERPU</name>
<accession>A0A8T0GY57</accession>
<dbReference type="AlphaFoldDB" id="A0A8T0GY57"/>